<reference evidence="2 3" key="1">
    <citation type="submission" date="2019-02" db="EMBL/GenBank/DDBJ databases">
        <title>Genome sequencing of the rare red list fungi Hericium alpestre (H. flagellum).</title>
        <authorList>
            <person name="Buettner E."/>
            <person name="Kellner H."/>
        </authorList>
    </citation>
    <scope>NUCLEOTIDE SEQUENCE [LARGE SCALE GENOMIC DNA]</scope>
    <source>
        <strain evidence="2 3">DSM 108284</strain>
    </source>
</reference>
<dbReference type="OrthoDB" id="3266963at2759"/>
<comment type="caution">
    <text evidence="2">The sequence shown here is derived from an EMBL/GenBank/DDBJ whole genome shotgun (WGS) entry which is preliminary data.</text>
</comment>
<dbReference type="AlphaFoldDB" id="A0A4Y9ZR19"/>
<proteinExistence type="predicted"/>
<feature type="domain" description="DUF6589" evidence="1">
    <location>
        <begin position="4"/>
        <end position="233"/>
    </location>
</feature>
<evidence type="ECO:0000313" key="3">
    <source>
        <dbReference type="Proteomes" id="UP000298061"/>
    </source>
</evidence>
<evidence type="ECO:0000259" key="1">
    <source>
        <dbReference type="Pfam" id="PF20231"/>
    </source>
</evidence>
<organism evidence="2 3">
    <name type="scientific">Hericium alpestre</name>
    <dbReference type="NCBI Taxonomy" id="135208"/>
    <lineage>
        <taxon>Eukaryota</taxon>
        <taxon>Fungi</taxon>
        <taxon>Dikarya</taxon>
        <taxon>Basidiomycota</taxon>
        <taxon>Agaricomycotina</taxon>
        <taxon>Agaricomycetes</taxon>
        <taxon>Russulales</taxon>
        <taxon>Hericiaceae</taxon>
        <taxon>Hericium</taxon>
    </lineage>
</organism>
<sequence>MGRNVKNIKRPDYYPAQHLVFDTLKVEILDCWRKLLGEKDLDQYFTSNPMAIEDLLKHAQILLERYCSTAAYMQALYPDQSLQEFFGVGKPWTQHDEGNQSVVEGDQWQTEIGRAMNVMAVWVFTFAGSGRHKYTNELLELTCNFEFEYSPELCKAILNNWLCNLSGIDGCWFPMDLLMEKLIRQLKKMSERSDATFGGKFYRDVVSRNVRALLDTMAAMLEAIGLAEHGGTHHRRTLGHVARDDWAAGDIRLGDGKRIKEYIERTLRDAGNIHGDEESSAKLEHDEYDPEQLILLPNMLINGELVAGDEVHGDHEVTDQEKELLEFICSGEDLGLGFPDSDEE</sequence>
<gene>
    <name evidence="2" type="ORF">EWM64_g7330</name>
</gene>
<keyword evidence="3" id="KW-1185">Reference proteome</keyword>
<accession>A0A4Y9ZR19</accession>
<dbReference type="Pfam" id="PF20231">
    <property type="entry name" value="DUF6589"/>
    <property type="match status" value="1"/>
</dbReference>
<dbReference type="STRING" id="135208.A0A4Y9ZR19"/>
<protein>
    <recommendedName>
        <fullName evidence="1">DUF6589 domain-containing protein</fullName>
    </recommendedName>
</protein>
<name>A0A4Y9ZR19_9AGAM</name>
<evidence type="ECO:0000313" key="2">
    <source>
        <dbReference type="EMBL" id="TFY76680.1"/>
    </source>
</evidence>
<dbReference type="EMBL" id="SFCI01001132">
    <property type="protein sequence ID" value="TFY76680.1"/>
    <property type="molecule type" value="Genomic_DNA"/>
</dbReference>
<dbReference type="InterPro" id="IPR046496">
    <property type="entry name" value="DUF6589"/>
</dbReference>
<dbReference type="Proteomes" id="UP000298061">
    <property type="component" value="Unassembled WGS sequence"/>
</dbReference>